<feature type="transmembrane region" description="Helical" evidence="6">
    <location>
        <begin position="72"/>
        <end position="90"/>
    </location>
</feature>
<dbReference type="RefSeq" id="WP_344376111.1">
    <property type="nucleotide sequence ID" value="NZ_BAAAPW010000005.1"/>
</dbReference>
<evidence type="ECO:0000259" key="7">
    <source>
        <dbReference type="PROSITE" id="PS50850"/>
    </source>
</evidence>
<dbReference type="PANTHER" id="PTHR23511:SF34">
    <property type="entry name" value="SYNAPTIC VESICLE GLYCOPROTEIN 2"/>
    <property type="match status" value="1"/>
</dbReference>
<dbReference type="Gene3D" id="1.20.1250.20">
    <property type="entry name" value="MFS general substrate transporter like domains"/>
    <property type="match status" value="1"/>
</dbReference>
<keyword evidence="3 6" id="KW-0812">Transmembrane</keyword>
<keyword evidence="2" id="KW-0813">Transport</keyword>
<keyword evidence="4 6" id="KW-1133">Transmembrane helix</keyword>
<feature type="transmembrane region" description="Helical" evidence="6">
    <location>
        <begin position="430"/>
        <end position="448"/>
    </location>
</feature>
<dbReference type="InterPro" id="IPR036259">
    <property type="entry name" value="MFS_trans_sf"/>
</dbReference>
<evidence type="ECO:0000313" key="9">
    <source>
        <dbReference type="Proteomes" id="UP001501196"/>
    </source>
</evidence>
<dbReference type="Pfam" id="PF00083">
    <property type="entry name" value="Sugar_tr"/>
    <property type="match status" value="1"/>
</dbReference>
<comment type="subcellular location">
    <subcellularLocation>
        <location evidence="1">Cell membrane</location>
        <topology evidence="1">Multi-pass membrane protein</topology>
    </subcellularLocation>
</comment>
<feature type="transmembrane region" description="Helical" evidence="6">
    <location>
        <begin position="343"/>
        <end position="364"/>
    </location>
</feature>
<feature type="transmembrane region" description="Helical" evidence="6">
    <location>
        <begin position="102"/>
        <end position="121"/>
    </location>
</feature>
<evidence type="ECO:0000256" key="6">
    <source>
        <dbReference type="SAM" id="Phobius"/>
    </source>
</evidence>
<feature type="transmembrane region" description="Helical" evidence="6">
    <location>
        <begin position="275"/>
        <end position="302"/>
    </location>
</feature>
<dbReference type="CDD" id="cd17316">
    <property type="entry name" value="MFS_SV2_like"/>
    <property type="match status" value="1"/>
</dbReference>
<feature type="transmembrane region" description="Helical" evidence="6">
    <location>
        <begin position="314"/>
        <end position="336"/>
    </location>
</feature>
<gene>
    <name evidence="8" type="ORF">GCM10009819_29810</name>
</gene>
<evidence type="ECO:0000256" key="5">
    <source>
        <dbReference type="ARBA" id="ARBA00023136"/>
    </source>
</evidence>
<proteinExistence type="predicted"/>
<dbReference type="EMBL" id="BAAAPW010000005">
    <property type="protein sequence ID" value="GAA2041750.1"/>
    <property type="molecule type" value="Genomic_DNA"/>
</dbReference>
<reference evidence="8 9" key="1">
    <citation type="journal article" date="2019" name="Int. J. Syst. Evol. Microbiol.">
        <title>The Global Catalogue of Microorganisms (GCM) 10K type strain sequencing project: providing services to taxonomists for standard genome sequencing and annotation.</title>
        <authorList>
            <consortium name="The Broad Institute Genomics Platform"/>
            <consortium name="The Broad Institute Genome Sequencing Center for Infectious Disease"/>
            <person name="Wu L."/>
            <person name="Ma J."/>
        </authorList>
    </citation>
    <scope>NUCLEOTIDE SEQUENCE [LARGE SCALE GENOMIC DNA]</scope>
    <source>
        <strain evidence="8 9">JCM 15672</strain>
    </source>
</reference>
<feature type="transmembrane region" description="Helical" evidence="6">
    <location>
        <begin position="127"/>
        <end position="148"/>
    </location>
</feature>
<accession>A0ABN2URX9</accession>
<dbReference type="InterPro" id="IPR020846">
    <property type="entry name" value="MFS_dom"/>
</dbReference>
<protein>
    <submittedName>
        <fullName evidence="8">MFS transporter</fullName>
    </submittedName>
</protein>
<feature type="transmembrane region" description="Helical" evidence="6">
    <location>
        <begin position="189"/>
        <end position="208"/>
    </location>
</feature>
<dbReference type="PROSITE" id="PS50850">
    <property type="entry name" value="MFS"/>
    <property type="match status" value="1"/>
</dbReference>
<feature type="transmembrane region" description="Helical" evidence="6">
    <location>
        <begin position="35"/>
        <end position="60"/>
    </location>
</feature>
<organism evidence="8 9">
    <name type="scientific">Agromyces tropicus</name>
    <dbReference type="NCBI Taxonomy" id="555371"/>
    <lineage>
        <taxon>Bacteria</taxon>
        <taxon>Bacillati</taxon>
        <taxon>Actinomycetota</taxon>
        <taxon>Actinomycetes</taxon>
        <taxon>Micrococcales</taxon>
        <taxon>Microbacteriaceae</taxon>
        <taxon>Agromyces</taxon>
    </lineage>
</organism>
<evidence type="ECO:0000256" key="2">
    <source>
        <dbReference type="ARBA" id="ARBA00022448"/>
    </source>
</evidence>
<name>A0ABN2URX9_9MICO</name>
<feature type="domain" description="Major facilitator superfamily (MFS) profile" evidence="7">
    <location>
        <begin position="36"/>
        <end position="451"/>
    </location>
</feature>
<feature type="transmembrane region" description="Helical" evidence="6">
    <location>
        <begin position="402"/>
        <end position="424"/>
    </location>
</feature>
<evidence type="ECO:0000256" key="4">
    <source>
        <dbReference type="ARBA" id="ARBA00022989"/>
    </source>
</evidence>
<evidence type="ECO:0000256" key="1">
    <source>
        <dbReference type="ARBA" id="ARBA00004651"/>
    </source>
</evidence>
<dbReference type="InterPro" id="IPR005828">
    <property type="entry name" value="MFS_sugar_transport-like"/>
</dbReference>
<keyword evidence="9" id="KW-1185">Reference proteome</keyword>
<evidence type="ECO:0000256" key="3">
    <source>
        <dbReference type="ARBA" id="ARBA00022692"/>
    </source>
</evidence>
<dbReference type="Proteomes" id="UP001501196">
    <property type="component" value="Unassembled WGS sequence"/>
</dbReference>
<feature type="transmembrane region" description="Helical" evidence="6">
    <location>
        <begin position="160"/>
        <end position="183"/>
    </location>
</feature>
<sequence>MSSSTTDLDHAAVPPARLTLEQTIDRMPRVGLNRWAWLALMLAFFFANYDIGVFAVTLPAMIADLGLAGTDLAWPVTANLVGYAVGAYIFGHISDRRGRQVGLFLTIALLGVGGLLTAFSWDMASLSFFRFLTGGGMGAVLALCSAYIGEMAPKNRRGRYLSFLYVIGGILNLIVGLASLPVLAAWPALGWRLLLAFGGLVLLMLFFINRTALMESPRWLIANGRVDEATAIVRRMERNAGLPVDEEALLEVEEAPAEQTADPESPLRALLRPPLLGRLLIVLGFWFIFYVAMYAFASYLPLLLEGVGVATSNALFITVLTRAAPLIVGFVVVAVIERIERRTLIIIGTIAFALGIALIISGWGEWAATAGSIFATAGIAFMATPAYTYTAEVFPTRQRGTAAAICDGIGHLGGAVAPFVILPILLGAGAVPAGIAMIGLLFVAALLIRMGVRTKDRSLVEIAE</sequence>
<keyword evidence="5 6" id="KW-0472">Membrane</keyword>
<feature type="transmembrane region" description="Helical" evidence="6">
    <location>
        <begin position="370"/>
        <end position="390"/>
    </location>
</feature>
<dbReference type="SUPFAM" id="SSF103473">
    <property type="entry name" value="MFS general substrate transporter"/>
    <property type="match status" value="1"/>
</dbReference>
<dbReference type="PANTHER" id="PTHR23511">
    <property type="entry name" value="SYNAPTIC VESICLE GLYCOPROTEIN 2"/>
    <property type="match status" value="1"/>
</dbReference>
<comment type="caution">
    <text evidence="8">The sequence shown here is derived from an EMBL/GenBank/DDBJ whole genome shotgun (WGS) entry which is preliminary data.</text>
</comment>
<evidence type="ECO:0000313" key="8">
    <source>
        <dbReference type="EMBL" id="GAA2041750.1"/>
    </source>
</evidence>